<feature type="repeat" description="PPR" evidence="2">
    <location>
        <begin position="343"/>
        <end position="373"/>
    </location>
</feature>
<feature type="repeat" description="PPR" evidence="2">
    <location>
        <begin position="481"/>
        <end position="515"/>
    </location>
</feature>
<dbReference type="InterPro" id="IPR002885">
    <property type="entry name" value="PPR_rpt"/>
</dbReference>
<keyword evidence="4" id="KW-1185">Reference proteome</keyword>
<keyword evidence="1" id="KW-0677">Repeat</keyword>
<accession>A0A103YL18</accession>
<dbReference type="PROSITE" id="PS51375">
    <property type="entry name" value="PPR"/>
    <property type="match status" value="6"/>
</dbReference>
<feature type="repeat" description="PPR" evidence="2">
    <location>
        <begin position="380"/>
        <end position="414"/>
    </location>
</feature>
<dbReference type="PANTHER" id="PTHR47926:SF389">
    <property type="entry name" value="PENTATRICOPEPTIDE PROTEIN-RELATED"/>
    <property type="match status" value="1"/>
</dbReference>
<dbReference type="AlphaFoldDB" id="A0A103YL18"/>
<proteinExistence type="predicted"/>
<dbReference type="PANTHER" id="PTHR47926">
    <property type="entry name" value="PENTATRICOPEPTIDE REPEAT-CONTAINING PROTEIN"/>
    <property type="match status" value="1"/>
</dbReference>
<reference evidence="3 4" key="1">
    <citation type="journal article" date="2016" name="Sci. Rep.">
        <title>The genome sequence of the outbreeding globe artichoke constructed de novo incorporating a phase-aware low-pass sequencing strategy of F1 progeny.</title>
        <authorList>
            <person name="Scaglione D."/>
            <person name="Reyes-Chin-Wo S."/>
            <person name="Acquadro A."/>
            <person name="Froenicke L."/>
            <person name="Portis E."/>
            <person name="Beitel C."/>
            <person name="Tirone M."/>
            <person name="Mauro R."/>
            <person name="Lo Monaco A."/>
            <person name="Mauromicale G."/>
            <person name="Faccioli P."/>
            <person name="Cattivelli L."/>
            <person name="Rieseberg L."/>
            <person name="Michelmore R."/>
            <person name="Lanteri S."/>
        </authorList>
    </citation>
    <scope>NUCLEOTIDE SEQUENCE [LARGE SCALE GENOMIC DNA]</scope>
    <source>
        <strain evidence="3">2C</strain>
    </source>
</reference>
<dbReference type="FunFam" id="1.25.40.10:FF:000344">
    <property type="entry name" value="Pentatricopeptide repeat-containing protein"/>
    <property type="match status" value="1"/>
</dbReference>
<dbReference type="GO" id="GO:0031930">
    <property type="term" value="P:mitochondria-nucleus signaling pathway"/>
    <property type="evidence" value="ECO:0007669"/>
    <property type="project" value="EnsemblPlants"/>
</dbReference>
<dbReference type="Pfam" id="PF01535">
    <property type="entry name" value="PPR"/>
    <property type="match status" value="5"/>
</dbReference>
<evidence type="ECO:0000313" key="3">
    <source>
        <dbReference type="EMBL" id="KVI10990.1"/>
    </source>
</evidence>
<dbReference type="GO" id="GO:0003723">
    <property type="term" value="F:RNA binding"/>
    <property type="evidence" value="ECO:0007669"/>
    <property type="project" value="InterPro"/>
</dbReference>
<dbReference type="OrthoDB" id="881013at2759"/>
<evidence type="ECO:0000256" key="2">
    <source>
        <dbReference type="PROSITE-ProRule" id="PRU00708"/>
    </source>
</evidence>
<dbReference type="GO" id="GO:0009451">
    <property type="term" value="P:RNA modification"/>
    <property type="evidence" value="ECO:0007669"/>
    <property type="project" value="InterPro"/>
</dbReference>
<dbReference type="Gene3D" id="1.25.40.10">
    <property type="entry name" value="Tetratricopeptide repeat domain"/>
    <property type="match status" value="3"/>
</dbReference>
<dbReference type="EMBL" id="LEKV01000967">
    <property type="protein sequence ID" value="KVI10990.1"/>
    <property type="molecule type" value="Genomic_DNA"/>
</dbReference>
<organism evidence="3 4">
    <name type="scientific">Cynara cardunculus var. scolymus</name>
    <name type="common">Globe artichoke</name>
    <name type="synonym">Cynara scolymus</name>
    <dbReference type="NCBI Taxonomy" id="59895"/>
    <lineage>
        <taxon>Eukaryota</taxon>
        <taxon>Viridiplantae</taxon>
        <taxon>Streptophyta</taxon>
        <taxon>Embryophyta</taxon>
        <taxon>Tracheophyta</taxon>
        <taxon>Spermatophyta</taxon>
        <taxon>Magnoliopsida</taxon>
        <taxon>eudicotyledons</taxon>
        <taxon>Gunneridae</taxon>
        <taxon>Pentapetalae</taxon>
        <taxon>asterids</taxon>
        <taxon>campanulids</taxon>
        <taxon>Asterales</taxon>
        <taxon>Asteraceae</taxon>
        <taxon>Carduoideae</taxon>
        <taxon>Cardueae</taxon>
        <taxon>Carduinae</taxon>
        <taxon>Cynara</taxon>
    </lineage>
</organism>
<dbReference type="OMA" id="RPDLCVW"/>
<dbReference type="InterPro" id="IPR046960">
    <property type="entry name" value="PPR_At4g14850-like_plant"/>
</dbReference>
<comment type="caution">
    <text evidence="3">The sequence shown here is derived from an EMBL/GenBank/DDBJ whole genome shotgun (WGS) entry which is preliminary data.</text>
</comment>
<evidence type="ECO:0000313" key="4">
    <source>
        <dbReference type="Proteomes" id="UP000243975"/>
    </source>
</evidence>
<feature type="repeat" description="PPR" evidence="2">
    <location>
        <begin position="242"/>
        <end position="276"/>
    </location>
</feature>
<dbReference type="InterPro" id="IPR011990">
    <property type="entry name" value="TPR-like_helical_dom_sf"/>
</dbReference>
<dbReference type="NCBIfam" id="TIGR00756">
    <property type="entry name" value="PPR"/>
    <property type="match status" value="5"/>
</dbReference>
<dbReference type="Proteomes" id="UP000243975">
    <property type="component" value="Unassembled WGS sequence"/>
</dbReference>
<feature type="repeat" description="PPR" evidence="2">
    <location>
        <begin position="207"/>
        <end position="241"/>
    </location>
</feature>
<dbReference type="Pfam" id="PF13041">
    <property type="entry name" value="PPR_2"/>
    <property type="match status" value="3"/>
</dbReference>
<dbReference type="FunFam" id="1.25.40.10:FF:000090">
    <property type="entry name" value="Pentatricopeptide repeat-containing protein, chloroplastic"/>
    <property type="match status" value="1"/>
</dbReference>
<dbReference type="Pfam" id="PF20431">
    <property type="entry name" value="E_motif"/>
    <property type="match status" value="1"/>
</dbReference>
<dbReference type="Gramene" id="KVI10990">
    <property type="protein sequence ID" value="KVI10990"/>
    <property type="gene ID" value="Ccrd_010602"/>
</dbReference>
<dbReference type="FunFam" id="1.25.40.10:FF:000393">
    <property type="entry name" value="Pentatricopeptide repeat-containing protein At1g20230"/>
    <property type="match status" value="1"/>
</dbReference>
<feature type="repeat" description="PPR" evidence="2">
    <location>
        <begin position="516"/>
        <end position="551"/>
    </location>
</feature>
<protein>
    <submittedName>
        <fullName evidence="3">Pentatricopeptide repeat-containing protein</fullName>
    </submittedName>
</protein>
<gene>
    <name evidence="3" type="ORF">Ccrd_010602</name>
</gene>
<dbReference type="InterPro" id="IPR046848">
    <property type="entry name" value="E_motif"/>
</dbReference>
<sequence>MFLSNPRRLLRISCALDSWRWISNGRSHHTQVEPRNFDEVFDYLDHVLRGCTSFRQCKQIHSQIVLLGGLSTVFLSSRLVSIYGRFELLTDARKVFESVPIECLSITIIWNSMLRANITNGECRETLGVYTRMRNTGFLADEFSFPLVVRACATMGLRNSFDLVHGHVLLTGFQDNIHVANELLAGYGKLGQMAGARQLFDRMVVRSHISWNTMVSGFAFNYDCEGALEMFKRMKLDGWEPNNVTWTSLLSSHARCDRHWETLRLYNVMRSEGIWPAAESLAVVISVCNNSDVFDKGRELHGYVVRVGFENYSFSKNSLLCMYGRHGVLEAAKDLFSEIKTKSLVSWNALISSYAQAGLCDEAFVTFLRLEKSEGYLMPNVISWTAIISGFASNGRSKESLELFRKMQLAKVRANVVTISNLLSVCADLSALVYGKEIHAHVIRGLMDSGLLVGNGLVNMYAKCGSLKGGHIAFKNIKGKELCSWNTMINGYGMHGHGESALQTFKQMISDGYKPDGVTFVSLLSACSHTGLVDAGRKLFNEMKTEYGIEPEMEHYACMVDLLGRAGFLQEASDVVKKMPIEPNVCVWGALLNSSRMHRNKDWVDGSVSKILGVSSATGNYMLVSNIYSQSGRWEDSAKVRGSARALGLTKTPGQSWIELNKKVHMFTAGDFALGEMKEVQTLLKTFSFQMKTEGYFSHEKAFGLQNADE</sequence>
<evidence type="ECO:0000256" key="1">
    <source>
        <dbReference type="ARBA" id="ARBA00022737"/>
    </source>
</evidence>
<name>A0A103YL18_CYNCS</name>